<evidence type="ECO:0000313" key="2">
    <source>
        <dbReference type="EMBL" id="GGD17869.1"/>
    </source>
</evidence>
<comment type="caution">
    <text evidence="2">The sequence shown here is derived from an EMBL/GenBank/DDBJ whole genome shotgun (WGS) entry which is preliminary data.</text>
</comment>
<reference evidence="3" key="1">
    <citation type="journal article" date="2019" name="Int. J. Syst. Evol. Microbiol.">
        <title>The Global Catalogue of Microorganisms (GCM) 10K type strain sequencing project: providing services to taxonomists for standard genome sequencing and annotation.</title>
        <authorList>
            <consortium name="The Broad Institute Genomics Platform"/>
            <consortium name="The Broad Institute Genome Sequencing Center for Infectious Disease"/>
            <person name="Wu L."/>
            <person name="Ma J."/>
        </authorList>
    </citation>
    <scope>NUCLEOTIDE SEQUENCE [LARGE SCALE GENOMIC DNA]</scope>
    <source>
        <strain evidence="3">CGMCC 1.15353</strain>
    </source>
</reference>
<evidence type="ECO:0000256" key="1">
    <source>
        <dbReference type="SAM" id="MobiDB-lite"/>
    </source>
</evidence>
<dbReference type="Proteomes" id="UP000642571">
    <property type="component" value="Unassembled WGS sequence"/>
</dbReference>
<proteinExistence type="predicted"/>
<evidence type="ECO:0008006" key="4">
    <source>
        <dbReference type="Google" id="ProtNLM"/>
    </source>
</evidence>
<protein>
    <recommendedName>
        <fullName evidence="4">Small, acid-soluble spore protein L</fullName>
    </recommendedName>
</protein>
<sequence>MSKRKNNNRGKAGGANINPQGYTEDKADQQPKTELQQRAKTKNTKI</sequence>
<gene>
    <name evidence="2" type="ORF">GCM10011389_27040</name>
</gene>
<feature type="region of interest" description="Disordered" evidence="1">
    <location>
        <begin position="1"/>
        <end position="46"/>
    </location>
</feature>
<keyword evidence="3" id="KW-1185">Reference proteome</keyword>
<accession>A0ABQ1Q8M9</accession>
<feature type="compositionally biased region" description="Basic and acidic residues" evidence="1">
    <location>
        <begin position="23"/>
        <end position="37"/>
    </location>
</feature>
<dbReference type="RefSeq" id="WP_156969179.1">
    <property type="nucleotide sequence ID" value="NZ_BMIN01000012.1"/>
</dbReference>
<dbReference type="EMBL" id="BMIN01000012">
    <property type="protein sequence ID" value="GGD17869.1"/>
    <property type="molecule type" value="Genomic_DNA"/>
</dbReference>
<organism evidence="2 3">
    <name type="scientific">Pontibacillus salipaludis</name>
    <dbReference type="NCBI Taxonomy" id="1697394"/>
    <lineage>
        <taxon>Bacteria</taxon>
        <taxon>Bacillati</taxon>
        <taxon>Bacillota</taxon>
        <taxon>Bacilli</taxon>
        <taxon>Bacillales</taxon>
        <taxon>Bacillaceae</taxon>
        <taxon>Pontibacillus</taxon>
    </lineage>
</organism>
<evidence type="ECO:0000313" key="3">
    <source>
        <dbReference type="Proteomes" id="UP000642571"/>
    </source>
</evidence>
<name>A0ABQ1Q8M9_9BACI</name>